<comment type="caution">
    <text evidence="2">The sequence shown here is derived from an EMBL/GenBank/DDBJ whole genome shotgun (WGS) entry which is preliminary data.</text>
</comment>
<keyword evidence="3" id="KW-1185">Reference proteome</keyword>
<organism evidence="2 3">
    <name type="scientific">Dioscorea zingiberensis</name>
    <dbReference type="NCBI Taxonomy" id="325984"/>
    <lineage>
        <taxon>Eukaryota</taxon>
        <taxon>Viridiplantae</taxon>
        <taxon>Streptophyta</taxon>
        <taxon>Embryophyta</taxon>
        <taxon>Tracheophyta</taxon>
        <taxon>Spermatophyta</taxon>
        <taxon>Magnoliopsida</taxon>
        <taxon>Liliopsida</taxon>
        <taxon>Dioscoreales</taxon>
        <taxon>Dioscoreaceae</taxon>
        <taxon>Dioscorea</taxon>
    </lineage>
</organism>
<name>A0A9D5BUC3_9LILI</name>
<evidence type="ECO:0000313" key="2">
    <source>
        <dbReference type="EMBL" id="KAJ0960761.1"/>
    </source>
</evidence>
<sequence length="315" mass="36446">MSNVGESSAPAYEMAAASNMENLQRGSRLHRKQKWGPRGDECLVMLLQEEQAAINGLPSSFKTEVWTRVWSAYVLKTNDDVSIAQLKNRWKTLKKNYRIYTNLLNKSGWSWDYVSHRPTPDSPDIWDEVLKVNKDYKIAREHSFPLYWTMHALAGMSIPTGRYVTGSTEEHTLVDITEGCGESYFPDEPSQHDGIHSVPASNDVEVIGVRKKRKQAQSSRNATDHTKEEIDKLLELSDRRSKIVEQYRDDDESFSYKLCMEKLTALPEITAEEMYFGGQAFKQREERIYFLTIPPRCVSFWLSRKVLEYRNQMQG</sequence>
<dbReference type="PANTHER" id="PTHR46929:SF3">
    <property type="entry name" value="MYB_SANT-LIKE DOMAIN-CONTAINING PROTEIN"/>
    <property type="match status" value="1"/>
</dbReference>
<evidence type="ECO:0000313" key="3">
    <source>
        <dbReference type="Proteomes" id="UP001085076"/>
    </source>
</evidence>
<dbReference type="Proteomes" id="UP001085076">
    <property type="component" value="Unassembled WGS sequence"/>
</dbReference>
<accession>A0A9D5BUC3</accession>
<dbReference type="InterPro" id="IPR024752">
    <property type="entry name" value="Myb/SANT-like_dom"/>
</dbReference>
<dbReference type="AlphaFoldDB" id="A0A9D5BUC3"/>
<evidence type="ECO:0000259" key="1">
    <source>
        <dbReference type="Pfam" id="PF12776"/>
    </source>
</evidence>
<protein>
    <recommendedName>
        <fullName evidence="1">Myb/SANT-like domain-containing protein</fullName>
    </recommendedName>
</protein>
<feature type="domain" description="Myb/SANT-like" evidence="1">
    <location>
        <begin position="34"/>
        <end position="127"/>
    </location>
</feature>
<reference evidence="2 3" key="1">
    <citation type="journal article" date="2022" name="Hortic Res">
        <title>The genome of Dioscorea zingiberensis sheds light on the biosynthesis, origin and evolution of the medicinally important diosgenin saponins.</title>
        <authorList>
            <person name="Li Y."/>
            <person name="Tan C."/>
            <person name="Li Z."/>
            <person name="Guo J."/>
            <person name="Li S."/>
            <person name="Chen X."/>
            <person name="Wang C."/>
            <person name="Dai X."/>
            <person name="Yang H."/>
            <person name="Song W."/>
            <person name="Hou L."/>
            <person name="Xu J."/>
            <person name="Tong Z."/>
            <person name="Xu A."/>
            <person name="Yuan X."/>
            <person name="Wang W."/>
            <person name="Yang Q."/>
            <person name="Chen L."/>
            <person name="Sun Z."/>
            <person name="Wang K."/>
            <person name="Pan B."/>
            <person name="Chen J."/>
            <person name="Bao Y."/>
            <person name="Liu F."/>
            <person name="Qi X."/>
            <person name="Gang D.R."/>
            <person name="Wen J."/>
            <person name="Li J."/>
        </authorList>
    </citation>
    <scope>NUCLEOTIDE SEQUENCE [LARGE SCALE GENOMIC DNA]</scope>
    <source>
        <strain evidence="2">Dzin_1.0</strain>
    </source>
</reference>
<proteinExistence type="predicted"/>
<dbReference type="Pfam" id="PF12776">
    <property type="entry name" value="Myb_DNA-bind_3"/>
    <property type="match status" value="1"/>
</dbReference>
<gene>
    <name evidence="2" type="ORF">J5N97_001361</name>
</gene>
<dbReference type="PANTHER" id="PTHR46929">
    <property type="entry name" value="EXPRESSED PROTEIN"/>
    <property type="match status" value="1"/>
</dbReference>
<dbReference type="EMBL" id="JAGGNH010000061">
    <property type="protein sequence ID" value="KAJ0960761.1"/>
    <property type="molecule type" value="Genomic_DNA"/>
</dbReference>
<dbReference type="OrthoDB" id="744471at2759"/>